<evidence type="ECO:0000313" key="7">
    <source>
        <dbReference type="EMBL" id="GJE05254.1"/>
    </source>
</evidence>
<reference evidence="7" key="1">
    <citation type="journal article" date="2021" name="Front. Microbiol.">
        <title>Comprehensive Comparative Genomics and Phenotyping of Methylobacterium Species.</title>
        <authorList>
            <person name="Alessa O."/>
            <person name="Ogura Y."/>
            <person name="Fujitani Y."/>
            <person name="Takami H."/>
            <person name="Hayashi T."/>
            <person name="Sahin N."/>
            <person name="Tani A."/>
        </authorList>
    </citation>
    <scope>NUCLEOTIDE SEQUENCE</scope>
    <source>
        <strain evidence="7">LMG 23639</strain>
    </source>
</reference>
<protein>
    <submittedName>
        <fullName evidence="7">Uric acid transporter UacT</fullName>
    </submittedName>
</protein>
<keyword evidence="5" id="KW-1133">Transmembrane helix</keyword>
<dbReference type="PANTHER" id="PTHR42810:SF4">
    <property type="entry name" value="URIC ACID TRANSPORTER UACT"/>
    <property type="match status" value="1"/>
</dbReference>
<organism evidence="7 8">
    <name type="scientific">Methylobacterium jeotgali</name>
    <dbReference type="NCBI Taxonomy" id="381630"/>
    <lineage>
        <taxon>Bacteria</taxon>
        <taxon>Pseudomonadati</taxon>
        <taxon>Pseudomonadota</taxon>
        <taxon>Alphaproteobacteria</taxon>
        <taxon>Hyphomicrobiales</taxon>
        <taxon>Methylobacteriaceae</taxon>
        <taxon>Methylobacterium</taxon>
    </lineage>
</organism>
<proteinExistence type="inferred from homology"/>
<gene>
    <name evidence="7" type="primary">uacT</name>
    <name evidence="7" type="ORF">AOPFMNJM_0552</name>
</gene>
<evidence type="ECO:0000256" key="2">
    <source>
        <dbReference type="ARBA" id="ARBA00008821"/>
    </source>
</evidence>
<comment type="similarity">
    <text evidence="2">Belongs to the nucleobase:cation symporter-2 (NCS2) (TC 2.A.40) family.</text>
</comment>
<evidence type="ECO:0000313" key="8">
    <source>
        <dbReference type="Proteomes" id="UP001055102"/>
    </source>
</evidence>
<evidence type="ECO:0000256" key="6">
    <source>
        <dbReference type="ARBA" id="ARBA00023136"/>
    </source>
</evidence>
<evidence type="ECO:0000256" key="1">
    <source>
        <dbReference type="ARBA" id="ARBA00004141"/>
    </source>
</evidence>
<dbReference type="EMBL" id="BPQR01000010">
    <property type="protein sequence ID" value="GJE05254.1"/>
    <property type="molecule type" value="Genomic_DNA"/>
</dbReference>
<keyword evidence="3" id="KW-0813">Transport</keyword>
<comment type="caution">
    <text evidence="7">The sequence shown here is derived from an EMBL/GenBank/DDBJ whole genome shotgun (WGS) entry which is preliminary data.</text>
</comment>
<keyword evidence="8" id="KW-1185">Reference proteome</keyword>
<keyword evidence="6" id="KW-0472">Membrane</keyword>
<evidence type="ECO:0000256" key="5">
    <source>
        <dbReference type="ARBA" id="ARBA00022989"/>
    </source>
</evidence>
<keyword evidence="4" id="KW-0812">Transmembrane</keyword>
<evidence type="ECO:0000256" key="3">
    <source>
        <dbReference type="ARBA" id="ARBA00022448"/>
    </source>
</evidence>
<comment type="subcellular location">
    <subcellularLocation>
        <location evidence="1">Membrane</location>
        <topology evidence="1">Multi-pass membrane protein</topology>
    </subcellularLocation>
</comment>
<dbReference type="Pfam" id="PF00860">
    <property type="entry name" value="Xan_ur_permease"/>
    <property type="match status" value="1"/>
</dbReference>
<accession>A0ABQ4SRW8</accession>
<dbReference type="InterPro" id="IPR006043">
    <property type="entry name" value="NCS2"/>
</dbReference>
<evidence type="ECO:0000256" key="4">
    <source>
        <dbReference type="ARBA" id="ARBA00022692"/>
    </source>
</evidence>
<dbReference type="Proteomes" id="UP001055102">
    <property type="component" value="Unassembled WGS sequence"/>
</dbReference>
<dbReference type="PANTHER" id="PTHR42810">
    <property type="entry name" value="PURINE PERMEASE C1399.01C-RELATED"/>
    <property type="match status" value="1"/>
</dbReference>
<name>A0ABQ4SRW8_9HYPH</name>
<sequence length="73" mass="7856">MPGLQHVLVMDANVIAGPLIIAGALNSPWDQIAFLIDADLFARGIATPIQTIGLGPFGIRLSLTRHRDRPDQV</sequence>
<reference evidence="7" key="2">
    <citation type="submission" date="2021-08" db="EMBL/GenBank/DDBJ databases">
        <authorList>
            <person name="Tani A."/>
            <person name="Ola A."/>
            <person name="Ogura Y."/>
            <person name="Katsura K."/>
            <person name="Hayashi T."/>
        </authorList>
    </citation>
    <scope>NUCLEOTIDE SEQUENCE</scope>
    <source>
        <strain evidence="7">LMG 23639</strain>
    </source>
</reference>